<dbReference type="InterPro" id="IPR029058">
    <property type="entry name" value="AB_hydrolase_fold"/>
</dbReference>
<organism evidence="2">
    <name type="scientific">Gordonia amarae</name>
    <dbReference type="NCBI Taxonomy" id="36821"/>
    <lineage>
        <taxon>Bacteria</taxon>
        <taxon>Bacillati</taxon>
        <taxon>Actinomycetota</taxon>
        <taxon>Actinomycetes</taxon>
        <taxon>Mycobacteriales</taxon>
        <taxon>Gordoniaceae</taxon>
        <taxon>Gordonia</taxon>
    </lineage>
</organism>
<evidence type="ECO:0000259" key="1">
    <source>
        <dbReference type="Pfam" id="PF00561"/>
    </source>
</evidence>
<dbReference type="Gene3D" id="3.40.50.1820">
    <property type="entry name" value="alpha/beta hydrolase"/>
    <property type="match status" value="1"/>
</dbReference>
<dbReference type="InterPro" id="IPR050471">
    <property type="entry name" value="AB_hydrolase"/>
</dbReference>
<protein>
    <submittedName>
        <fullName evidence="2">Alpha/beta fold hydrolase</fullName>
    </submittedName>
</protein>
<dbReference type="Pfam" id="PF00561">
    <property type="entry name" value="Abhydrolase_1"/>
    <property type="match status" value="1"/>
</dbReference>
<sequence length="305" mass="32838">MMEVERPKIEGSIKVGEGRRMGFAEWGEPGGRTFFWLHGTPGARRQIPLQARAYAEEKGFRIIGLDRPGVGASTPHKYNSVSEFPNDLITVADALAIDEFAVIGLSGGGPYTLATASVFPDRVVTVGVLGGVAPTVGPERIGGGAMELGVRAAPLVRVAGAQIGTVLSSILSVAKPFGGPAVKLYGLTSPKADREALNRPEFSAMFLDDLIFGGRRRMEAPFADILVFASDWGFQVSDIKVPVRWWHGDADHIIPFSHGEHMVSLLPDAKLYPMPGDSHLSTLHQATDIIDELNAVWDAERPSKM</sequence>
<dbReference type="PANTHER" id="PTHR43433:SF10">
    <property type="entry name" value="AB HYDROLASE-1 DOMAIN-CONTAINING PROTEIN"/>
    <property type="match status" value="1"/>
</dbReference>
<dbReference type="AlphaFoldDB" id="A0A857KHC0"/>
<proteinExistence type="predicted"/>
<evidence type="ECO:0000313" key="2">
    <source>
        <dbReference type="EMBL" id="QHN38720.1"/>
    </source>
</evidence>
<dbReference type="EMBL" id="CP045810">
    <property type="protein sequence ID" value="QHN38720.1"/>
    <property type="molecule type" value="Genomic_DNA"/>
</dbReference>
<dbReference type="PANTHER" id="PTHR43433">
    <property type="entry name" value="HYDROLASE, ALPHA/BETA FOLD FAMILY PROTEIN"/>
    <property type="match status" value="1"/>
</dbReference>
<reference evidence="2" key="1">
    <citation type="journal article" date="2021" name="Nat. Microbiol.">
        <title>Cocultivation of an ultrasmall environmental parasitic bacterium with lytic ability against bacteria associated with wastewater foams.</title>
        <authorList>
            <person name="Batinovic S."/>
            <person name="Rose J.J.A."/>
            <person name="Ratcliffe J."/>
            <person name="Seviour R.J."/>
            <person name="Petrovski S."/>
        </authorList>
    </citation>
    <scope>NUCLEOTIDE SEQUENCE</scope>
    <source>
        <strain evidence="2">CON44</strain>
    </source>
</reference>
<gene>
    <name evidence="2" type="ORF">GII30_05575</name>
</gene>
<dbReference type="GO" id="GO:0016787">
    <property type="term" value="F:hydrolase activity"/>
    <property type="evidence" value="ECO:0007669"/>
    <property type="project" value="UniProtKB-KW"/>
</dbReference>
<accession>A0A857KHC0</accession>
<dbReference type="SUPFAM" id="SSF53474">
    <property type="entry name" value="alpha/beta-Hydrolases"/>
    <property type="match status" value="1"/>
</dbReference>
<keyword evidence="2" id="KW-0378">Hydrolase</keyword>
<dbReference type="RefSeq" id="WP_005190873.1">
    <property type="nucleotide sequence ID" value="NZ_CP045804.1"/>
</dbReference>
<dbReference type="InterPro" id="IPR000073">
    <property type="entry name" value="AB_hydrolase_1"/>
</dbReference>
<feature type="domain" description="AB hydrolase-1" evidence="1">
    <location>
        <begin position="37"/>
        <end position="125"/>
    </location>
</feature>
<name>A0A857KHC0_9ACTN</name>